<dbReference type="HOGENOM" id="CLU_2534793_0_0_2"/>
<accession>K0INZ4</accession>
<reference evidence="1 2" key="1">
    <citation type="journal article" date="2012" name="Environ. Microbiol.">
        <title>The genome of the ammonia-oxidizing Candidatus Nitrososphaera gargensis: insights into metabolic versatility and environmental adaptations.</title>
        <authorList>
            <person name="Spang A."/>
            <person name="Poehlein A."/>
            <person name="Offre P."/>
            <person name="Zumbragel S."/>
            <person name="Haider S."/>
            <person name="Rychlik N."/>
            <person name="Nowka B."/>
            <person name="Schmeisser C."/>
            <person name="Lebedeva E.V."/>
            <person name="Rattei T."/>
            <person name="Bohm C."/>
            <person name="Schmid M."/>
            <person name="Galushko A."/>
            <person name="Hatzenpichler R."/>
            <person name="Weinmaier T."/>
            <person name="Daniel R."/>
            <person name="Schleper C."/>
            <person name="Spieck E."/>
            <person name="Streit W."/>
            <person name="Wagner M."/>
        </authorList>
    </citation>
    <scope>NUCLEOTIDE SEQUENCE [LARGE SCALE GENOMIC DNA]</scope>
    <source>
        <strain evidence="2">Ga9.2</strain>
    </source>
</reference>
<protein>
    <submittedName>
        <fullName evidence="1">Uncharacterized protein</fullName>
    </submittedName>
</protein>
<keyword evidence="2" id="KW-1185">Reference proteome</keyword>
<dbReference type="BioCyc" id="CNIT1237085:G1324-3314-MONOMER"/>
<evidence type="ECO:0000313" key="2">
    <source>
        <dbReference type="Proteomes" id="UP000008037"/>
    </source>
</evidence>
<dbReference type="STRING" id="1237085.Ngar_c33140"/>
<name>K0INZ4_NITGG</name>
<dbReference type="KEGG" id="nga:Ngar_c33140"/>
<dbReference type="EMBL" id="CP002408">
    <property type="protein sequence ID" value="AFU60229.1"/>
    <property type="molecule type" value="Genomic_DNA"/>
</dbReference>
<organism evidence="1 2">
    <name type="scientific">Nitrososphaera gargensis (strain Ga9.2)</name>
    <dbReference type="NCBI Taxonomy" id="1237085"/>
    <lineage>
        <taxon>Archaea</taxon>
        <taxon>Nitrososphaerota</taxon>
        <taxon>Nitrososphaeria</taxon>
        <taxon>Nitrososphaerales</taxon>
        <taxon>Nitrososphaeraceae</taxon>
        <taxon>Nitrososphaera</taxon>
    </lineage>
</organism>
<dbReference type="GeneID" id="13797124"/>
<proteinExistence type="predicted"/>
<dbReference type="InParanoid" id="K0INZ4"/>
<evidence type="ECO:0000313" key="1">
    <source>
        <dbReference type="EMBL" id="AFU60229.1"/>
    </source>
</evidence>
<dbReference type="Proteomes" id="UP000008037">
    <property type="component" value="Chromosome"/>
</dbReference>
<gene>
    <name evidence="1" type="ordered locus">Ngar_c33140</name>
</gene>
<dbReference type="AlphaFoldDB" id="K0INZ4"/>
<sequence length="83" mass="9781">MRREDRKVTTLMVEKPDIEKIKTAIDQTLGEETSELVFRTLKLVYHIDEDTIVSNPELFRKKIKRMFGDQIVEMILKAISDNE</sequence>
<dbReference type="RefSeq" id="WP_015020762.1">
    <property type="nucleotide sequence ID" value="NC_018719.1"/>
</dbReference>